<evidence type="ECO:0000313" key="1">
    <source>
        <dbReference type="EMBL" id="OGY18354.1"/>
    </source>
</evidence>
<dbReference type="Pfam" id="PF13189">
    <property type="entry name" value="Cytidylate_kin2"/>
    <property type="match status" value="1"/>
</dbReference>
<dbReference type="Gene3D" id="3.40.50.300">
    <property type="entry name" value="P-loop containing nucleotide triphosphate hydrolases"/>
    <property type="match status" value="1"/>
</dbReference>
<proteinExistence type="predicted"/>
<organism evidence="1 2">
    <name type="scientific">Candidatus Chisholmbacteria bacterium RIFCSPHIGHO2_01_FULL_52_32</name>
    <dbReference type="NCBI Taxonomy" id="1797591"/>
    <lineage>
        <taxon>Bacteria</taxon>
        <taxon>Candidatus Chisholmiibacteriota</taxon>
    </lineage>
</organism>
<gene>
    <name evidence="1" type="ORF">A2786_02485</name>
</gene>
<sequence length="244" mass="27828">MHHFYGRLINKVLSSAPFVRLKRSELQEETESPSGRFKKPFITISREPGSGGKPVASLVAKRLGFTLYDRKIIEDVAKNVHQRRALLESIDEHSRTAIDDIIHSTFNPDYVSDIRYIHSLSSIVLSAAIRGEVVILGRGANFITPFSKGLHVRICAPYLVRVERAVKFEHINREKAINVIRETDKKRKEFIRQYFGKDVSSPNYYDIVINTTSMTIENAASLVIEAFRNKFPKTARRLRLPSSS</sequence>
<evidence type="ECO:0000313" key="2">
    <source>
        <dbReference type="Proteomes" id="UP000179233"/>
    </source>
</evidence>
<dbReference type="EMBL" id="MHCJ01000003">
    <property type="protein sequence ID" value="OGY18354.1"/>
    <property type="molecule type" value="Genomic_DNA"/>
</dbReference>
<evidence type="ECO:0008006" key="3">
    <source>
        <dbReference type="Google" id="ProtNLM"/>
    </source>
</evidence>
<protein>
    <recommendedName>
        <fullName evidence="3">Cytidylate kinase-like family protein</fullName>
    </recommendedName>
</protein>
<dbReference type="AlphaFoldDB" id="A0A1G1VSQ1"/>
<dbReference type="InterPro" id="IPR027417">
    <property type="entry name" value="P-loop_NTPase"/>
</dbReference>
<dbReference type="Proteomes" id="UP000179233">
    <property type="component" value="Unassembled WGS sequence"/>
</dbReference>
<accession>A0A1G1VSQ1</accession>
<dbReference type="SUPFAM" id="SSF52540">
    <property type="entry name" value="P-loop containing nucleoside triphosphate hydrolases"/>
    <property type="match status" value="1"/>
</dbReference>
<reference evidence="1 2" key="1">
    <citation type="journal article" date="2016" name="Nat. Commun.">
        <title>Thousands of microbial genomes shed light on interconnected biogeochemical processes in an aquifer system.</title>
        <authorList>
            <person name="Anantharaman K."/>
            <person name="Brown C.T."/>
            <person name="Hug L.A."/>
            <person name="Sharon I."/>
            <person name="Castelle C.J."/>
            <person name="Probst A.J."/>
            <person name="Thomas B.C."/>
            <person name="Singh A."/>
            <person name="Wilkins M.J."/>
            <person name="Karaoz U."/>
            <person name="Brodie E.L."/>
            <person name="Williams K.H."/>
            <person name="Hubbard S.S."/>
            <person name="Banfield J.F."/>
        </authorList>
    </citation>
    <scope>NUCLEOTIDE SEQUENCE [LARGE SCALE GENOMIC DNA]</scope>
</reference>
<name>A0A1G1VSQ1_9BACT</name>
<comment type="caution">
    <text evidence="1">The sequence shown here is derived from an EMBL/GenBank/DDBJ whole genome shotgun (WGS) entry which is preliminary data.</text>
</comment>